<comment type="function">
    <text evidence="3">Poorly processive, error-prone DNA polymerase involved in untargeted mutagenesis. Copies undamaged DNA at stalled replication forks, which arise in vivo from mismatched or misaligned primer ends. These misaligned primers can be extended by PolIV. Exhibits no 3'-5' exonuclease (proofreading) activity. May be involved in translesional synthesis, in conjunction with the beta clamp from PolIII.</text>
</comment>
<evidence type="ECO:0000313" key="6">
    <source>
        <dbReference type="Proteomes" id="UP001235966"/>
    </source>
</evidence>
<dbReference type="PANTHER" id="PTHR35369:SF2">
    <property type="entry name" value="BLR3025 PROTEIN"/>
    <property type="match status" value="1"/>
</dbReference>
<evidence type="ECO:0000256" key="3">
    <source>
        <dbReference type="ARBA" id="ARBA00025589"/>
    </source>
</evidence>
<dbReference type="SUPFAM" id="SSF56672">
    <property type="entry name" value="DNA/RNA polymerases"/>
    <property type="match status" value="1"/>
</dbReference>
<evidence type="ECO:0000256" key="1">
    <source>
        <dbReference type="ARBA" id="ARBA00010945"/>
    </source>
</evidence>
<dbReference type="InterPro" id="IPR043502">
    <property type="entry name" value="DNA/RNA_pol_sf"/>
</dbReference>
<sequence>MGAVWIPDWPVVSAGMHLGEKAGTPLAVTEGGKVVAANPQARALGVRDAMTSRQVRMRGVRSIPRSREREAIDFELVVEAVHRLVANCLVISSGDLVFVARGPVKSAGNEERLAEALIGVIAEETGTEAHIGFGEGALCAVVAAREDAAPQCADEFLADKPVGVLRLLAASGRIERECSDYLSALEGLGVRTLGQLKTMDKTAVISRFGGVAQWAYRLVEGEDSFSVKSQSSEKHVSVLQTFDTPIANIEQAAFIARHMAHELSEKLSYHGKSARGLLVNARSEQGGERARAWYIEAPTERDIVDRVRWQLASWIGDGEHAPRSALVSVAISATSLFPLGIDQGKLWGGSATQGRSISQAVARVQSLLGEMSVLVPEFIGGRYPQEAYQLRGWSEPASSVRTGTWPGALPHPWPTSVENAPLSATLIDGEGHPCSVGQIGEFICDEGCVLPAPAVYQRGKTESKILHFAGPWLQDTSWWAKRELYAWCQLETGNGAVLVLRHGGRWWQVGRYW</sequence>
<keyword evidence="6" id="KW-1185">Reference proteome</keyword>
<evidence type="ECO:0000313" key="5">
    <source>
        <dbReference type="EMBL" id="MDP9799958.1"/>
    </source>
</evidence>
<evidence type="ECO:0000256" key="2">
    <source>
        <dbReference type="ARBA" id="ARBA00022763"/>
    </source>
</evidence>
<feature type="domain" description="UmuC" evidence="4">
    <location>
        <begin position="23"/>
        <end position="144"/>
    </location>
</feature>
<protein>
    <submittedName>
        <fullName evidence="5">Protein ImuB</fullName>
    </submittedName>
</protein>
<dbReference type="Proteomes" id="UP001235966">
    <property type="component" value="Unassembled WGS sequence"/>
</dbReference>
<proteinExistence type="inferred from homology"/>
<dbReference type="InterPro" id="IPR043128">
    <property type="entry name" value="Rev_trsase/Diguanyl_cyclase"/>
</dbReference>
<dbReference type="InterPro" id="IPR001126">
    <property type="entry name" value="UmuC"/>
</dbReference>
<comment type="similarity">
    <text evidence="1">Belongs to the DNA polymerase type-Y family.</text>
</comment>
<dbReference type="Gene3D" id="3.40.1170.60">
    <property type="match status" value="1"/>
</dbReference>
<reference evidence="5 6" key="1">
    <citation type="submission" date="2023-07" db="EMBL/GenBank/DDBJ databases">
        <title>Sequencing the genomes of 1000 actinobacteria strains.</title>
        <authorList>
            <person name="Klenk H.-P."/>
        </authorList>
    </citation>
    <scope>NUCLEOTIDE SEQUENCE [LARGE SCALE GENOMIC DNA]</scope>
    <source>
        <strain evidence="5 6">DSM 102162</strain>
    </source>
</reference>
<comment type="caution">
    <text evidence="5">The sequence shown here is derived from an EMBL/GenBank/DDBJ whole genome shotgun (WGS) entry which is preliminary data.</text>
</comment>
<accession>A0ABT9N8D1</accession>
<dbReference type="EMBL" id="JAUSQW010000001">
    <property type="protein sequence ID" value="MDP9799958.1"/>
    <property type="molecule type" value="Genomic_DNA"/>
</dbReference>
<evidence type="ECO:0000259" key="4">
    <source>
        <dbReference type="Pfam" id="PF00817"/>
    </source>
</evidence>
<dbReference type="InterPro" id="IPR050356">
    <property type="entry name" value="SulA_CellDiv_inhibitor"/>
</dbReference>
<organism evidence="5 6">
    <name type="scientific">Arcanobacterium wilhelmae</name>
    <dbReference type="NCBI Taxonomy" id="1803177"/>
    <lineage>
        <taxon>Bacteria</taxon>
        <taxon>Bacillati</taxon>
        <taxon>Actinomycetota</taxon>
        <taxon>Actinomycetes</taxon>
        <taxon>Actinomycetales</taxon>
        <taxon>Actinomycetaceae</taxon>
        <taxon>Arcanobacterium</taxon>
    </lineage>
</organism>
<dbReference type="Gene3D" id="3.30.70.270">
    <property type="match status" value="1"/>
</dbReference>
<dbReference type="Pfam" id="PF00817">
    <property type="entry name" value="IMS"/>
    <property type="match status" value="1"/>
</dbReference>
<gene>
    <name evidence="5" type="ORF">J2S49_000034</name>
</gene>
<keyword evidence="2" id="KW-0227">DNA damage</keyword>
<name>A0ABT9N8D1_9ACTO</name>
<dbReference type="PANTHER" id="PTHR35369">
    <property type="entry name" value="BLR3025 PROTEIN-RELATED"/>
    <property type="match status" value="1"/>
</dbReference>